<dbReference type="Pfam" id="PF00389">
    <property type="entry name" value="2-Hacid_dh"/>
    <property type="match status" value="1"/>
</dbReference>
<dbReference type="PANTHER" id="PTHR43761:SF1">
    <property type="entry name" value="D-ISOMER SPECIFIC 2-HYDROXYACID DEHYDROGENASE CATALYTIC DOMAIN-CONTAINING PROTEIN-RELATED"/>
    <property type="match status" value="1"/>
</dbReference>
<gene>
    <name evidence="7" type="ORF">JY500_16200</name>
</gene>
<evidence type="ECO:0000256" key="3">
    <source>
        <dbReference type="ARBA" id="ARBA00023027"/>
    </source>
</evidence>
<evidence type="ECO:0000313" key="7">
    <source>
        <dbReference type="EMBL" id="QSI76004.1"/>
    </source>
</evidence>
<dbReference type="InterPro" id="IPR006140">
    <property type="entry name" value="D-isomer_DH_NAD-bd"/>
</dbReference>
<comment type="similarity">
    <text evidence="1 4">Belongs to the D-isomer specific 2-hydroxyacid dehydrogenase family.</text>
</comment>
<dbReference type="InterPro" id="IPR006139">
    <property type="entry name" value="D-isomer_2_OHA_DH_cat_dom"/>
</dbReference>
<dbReference type="PROSITE" id="PS00671">
    <property type="entry name" value="D_2_HYDROXYACID_DH_3"/>
    <property type="match status" value="1"/>
</dbReference>
<evidence type="ECO:0000256" key="1">
    <source>
        <dbReference type="ARBA" id="ARBA00005854"/>
    </source>
</evidence>
<keyword evidence="3" id="KW-0520">NAD</keyword>
<proteinExistence type="inferred from homology"/>
<sequence>MPLPIVVSLESASLPVVIPRPNTPHEWRDHARTAATEVVERLAGAQVALINKTVLSAAVLAQLPDLRMISVSATGTDNVDLAACRAQGIVVSNVRDYAADTVPEHALLLMMALRRNLLAYVEDVRSGRWSRGTSFGLFDRPVADLNGAALAILGHGSLGEGLARRAAALGMRVLQVERKGAVDVRPGYTAFNEALAIADVVSLHCPLNEQTRKLFGAAEFARMKPSAVLINTARGGLVDELALATALREGRIAGAATDVLSQEPPPADHPLLAPDIPNLIVTPHMAWASADAMQRLANTAVAHVDAFLRGEPVSRVA</sequence>
<organism evidence="7 8">
    <name type="scientific">Niveibacterium microcysteis</name>
    <dbReference type="NCBI Taxonomy" id="2811415"/>
    <lineage>
        <taxon>Bacteria</taxon>
        <taxon>Pseudomonadati</taxon>
        <taxon>Pseudomonadota</taxon>
        <taxon>Betaproteobacteria</taxon>
        <taxon>Rhodocyclales</taxon>
        <taxon>Rhodocyclaceae</taxon>
        <taxon>Niveibacterium</taxon>
    </lineage>
</organism>
<keyword evidence="2 4" id="KW-0560">Oxidoreductase</keyword>
<accession>A0ABX7M3L7</accession>
<reference evidence="7 8" key="1">
    <citation type="submission" date="2021-02" db="EMBL/GenBank/DDBJ databases">
        <title>Niveibacterium changnyeongensis HC41.</title>
        <authorList>
            <person name="Kang M."/>
        </authorList>
    </citation>
    <scope>NUCLEOTIDE SEQUENCE [LARGE SCALE GENOMIC DNA]</scope>
    <source>
        <strain evidence="7 8">HC41</strain>
    </source>
</reference>
<evidence type="ECO:0000259" key="5">
    <source>
        <dbReference type="Pfam" id="PF00389"/>
    </source>
</evidence>
<dbReference type="Proteomes" id="UP000663570">
    <property type="component" value="Chromosome"/>
</dbReference>
<dbReference type="PANTHER" id="PTHR43761">
    <property type="entry name" value="D-ISOMER SPECIFIC 2-HYDROXYACID DEHYDROGENASE FAMILY PROTEIN (AFU_ORTHOLOGUE AFUA_1G13630)"/>
    <property type="match status" value="1"/>
</dbReference>
<dbReference type="SUPFAM" id="SSF52283">
    <property type="entry name" value="Formate/glycerate dehydrogenase catalytic domain-like"/>
    <property type="match status" value="1"/>
</dbReference>
<dbReference type="InterPro" id="IPR050418">
    <property type="entry name" value="D-iso_2-hydroxyacid_DH_PdxB"/>
</dbReference>
<evidence type="ECO:0000256" key="2">
    <source>
        <dbReference type="ARBA" id="ARBA00023002"/>
    </source>
</evidence>
<name>A0ABX7M3L7_9RHOO</name>
<feature type="domain" description="D-isomer specific 2-hydroxyacid dehydrogenase NAD-binding" evidence="6">
    <location>
        <begin position="108"/>
        <end position="286"/>
    </location>
</feature>
<evidence type="ECO:0000313" key="8">
    <source>
        <dbReference type="Proteomes" id="UP000663570"/>
    </source>
</evidence>
<dbReference type="Gene3D" id="3.40.50.720">
    <property type="entry name" value="NAD(P)-binding Rossmann-like Domain"/>
    <property type="match status" value="2"/>
</dbReference>
<dbReference type="SUPFAM" id="SSF51735">
    <property type="entry name" value="NAD(P)-binding Rossmann-fold domains"/>
    <property type="match status" value="1"/>
</dbReference>
<dbReference type="Pfam" id="PF02826">
    <property type="entry name" value="2-Hacid_dh_C"/>
    <property type="match status" value="1"/>
</dbReference>
<dbReference type="RefSeq" id="WP_206253813.1">
    <property type="nucleotide sequence ID" value="NZ_CP071060.1"/>
</dbReference>
<keyword evidence="8" id="KW-1185">Reference proteome</keyword>
<evidence type="ECO:0000259" key="6">
    <source>
        <dbReference type="Pfam" id="PF02826"/>
    </source>
</evidence>
<dbReference type="CDD" id="cd12162">
    <property type="entry name" value="2-Hacid_dh_4"/>
    <property type="match status" value="1"/>
</dbReference>
<dbReference type="InterPro" id="IPR036291">
    <property type="entry name" value="NAD(P)-bd_dom_sf"/>
</dbReference>
<protein>
    <submittedName>
        <fullName evidence="7">D-2-hydroxyacid dehydrogenase</fullName>
    </submittedName>
</protein>
<evidence type="ECO:0000256" key="4">
    <source>
        <dbReference type="RuleBase" id="RU003719"/>
    </source>
</evidence>
<dbReference type="PROSITE" id="PS00670">
    <property type="entry name" value="D_2_HYDROXYACID_DH_2"/>
    <property type="match status" value="1"/>
</dbReference>
<feature type="domain" description="D-isomer specific 2-hydroxyacid dehydrogenase catalytic" evidence="5">
    <location>
        <begin position="35"/>
        <end position="314"/>
    </location>
</feature>
<dbReference type="EMBL" id="CP071060">
    <property type="protein sequence ID" value="QSI76004.1"/>
    <property type="molecule type" value="Genomic_DNA"/>
</dbReference>
<dbReference type="InterPro" id="IPR029753">
    <property type="entry name" value="D-isomer_DH_CS"/>
</dbReference>